<keyword evidence="7 9" id="KW-0067">ATP-binding</keyword>
<dbReference type="PANTHER" id="PTHR21060:SF20">
    <property type="entry name" value="BUTYRATE KINASE 1-RELATED"/>
    <property type="match status" value="1"/>
</dbReference>
<evidence type="ECO:0000256" key="4">
    <source>
        <dbReference type="ARBA" id="ARBA00022679"/>
    </source>
</evidence>
<dbReference type="InterPro" id="IPR043129">
    <property type="entry name" value="ATPase_NBD"/>
</dbReference>
<organism evidence="11 12">
    <name type="scientific">Paracoccus tegillarcae</name>
    <dbReference type="NCBI Taxonomy" id="1529068"/>
    <lineage>
        <taxon>Bacteria</taxon>
        <taxon>Pseudomonadati</taxon>
        <taxon>Pseudomonadota</taxon>
        <taxon>Alphaproteobacteria</taxon>
        <taxon>Rhodobacterales</taxon>
        <taxon>Paracoccaceae</taxon>
        <taxon>Paracoccus</taxon>
    </lineage>
</organism>
<dbReference type="NCBIfam" id="TIGR02707">
    <property type="entry name" value="butyr_kinase"/>
    <property type="match status" value="1"/>
</dbReference>
<protein>
    <recommendedName>
        <fullName evidence="9">Probable butyrate kinase</fullName>
        <shortName evidence="9">BK</shortName>
        <ecNumber evidence="9">2.7.2.7</ecNumber>
    </recommendedName>
    <alternativeName>
        <fullName evidence="9">Branched-chain carboxylic acid kinase</fullName>
    </alternativeName>
</protein>
<evidence type="ECO:0000256" key="2">
    <source>
        <dbReference type="ARBA" id="ARBA00008748"/>
    </source>
</evidence>
<keyword evidence="5 9" id="KW-0547">Nucleotide-binding</keyword>
<dbReference type="PIRSF" id="PIRSF036458">
    <property type="entry name" value="Butyrate_kin"/>
    <property type="match status" value="1"/>
</dbReference>
<accession>A0A2K9EWV4</accession>
<dbReference type="GO" id="GO:0047761">
    <property type="term" value="F:butyrate kinase activity"/>
    <property type="evidence" value="ECO:0007669"/>
    <property type="project" value="UniProtKB-UniRule"/>
</dbReference>
<keyword evidence="4 9" id="KW-0808">Transferase</keyword>
<dbReference type="PANTHER" id="PTHR21060">
    <property type="entry name" value="ACETATE KINASE"/>
    <property type="match status" value="1"/>
</dbReference>
<dbReference type="InterPro" id="IPR023865">
    <property type="entry name" value="Aliphatic_acid_kinase_CS"/>
</dbReference>
<evidence type="ECO:0000313" key="12">
    <source>
        <dbReference type="Proteomes" id="UP000233742"/>
    </source>
</evidence>
<evidence type="ECO:0000256" key="6">
    <source>
        <dbReference type="ARBA" id="ARBA00022777"/>
    </source>
</evidence>
<dbReference type="GO" id="GO:0005737">
    <property type="term" value="C:cytoplasm"/>
    <property type="evidence" value="ECO:0007669"/>
    <property type="project" value="UniProtKB-SubCell"/>
</dbReference>
<dbReference type="GO" id="GO:0005524">
    <property type="term" value="F:ATP binding"/>
    <property type="evidence" value="ECO:0007669"/>
    <property type="project" value="UniProtKB-KW"/>
</dbReference>
<dbReference type="PRINTS" id="PR00471">
    <property type="entry name" value="ACETATEKNASE"/>
</dbReference>
<dbReference type="EC" id="2.7.2.7" evidence="9"/>
<dbReference type="GO" id="GO:0006083">
    <property type="term" value="P:acetate metabolic process"/>
    <property type="evidence" value="ECO:0007669"/>
    <property type="project" value="TreeGrafter"/>
</dbReference>
<evidence type="ECO:0000256" key="8">
    <source>
        <dbReference type="ARBA" id="ARBA00048596"/>
    </source>
</evidence>
<dbReference type="CDD" id="cd24011">
    <property type="entry name" value="ASKHA_NBD_BK"/>
    <property type="match status" value="1"/>
</dbReference>
<dbReference type="Gene3D" id="3.30.420.40">
    <property type="match status" value="2"/>
</dbReference>
<dbReference type="InterPro" id="IPR011245">
    <property type="entry name" value="Butyrate_kin"/>
</dbReference>
<dbReference type="EMBL" id="CP025408">
    <property type="protein sequence ID" value="AUH35426.1"/>
    <property type="molecule type" value="Genomic_DNA"/>
</dbReference>
<name>A0A2K9EWV4_9RHOB</name>
<dbReference type="OrthoDB" id="9771859at2"/>
<dbReference type="KEGG" id="paro:CUV01_13000"/>
<keyword evidence="12" id="KW-1185">Reference proteome</keyword>
<evidence type="ECO:0000256" key="10">
    <source>
        <dbReference type="RuleBase" id="RU003835"/>
    </source>
</evidence>
<evidence type="ECO:0000256" key="9">
    <source>
        <dbReference type="HAMAP-Rule" id="MF_00542"/>
    </source>
</evidence>
<proteinExistence type="inferred from homology"/>
<evidence type="ECO:0000256" key="7">
    <source>
        <dbReference type="ARBA" id="ARBA00022840"/>
    </source>
</evidence>
<dbReference type="HAMAP" id="MF_00542">
    <property type="entry name" value="Butyrate_kinase"/>
    <property type="match status" value="1"/>
</dbReference>
<evidence type="ECO:0000256" key="3">
    <source>
        <dbReference type="ARBA" id="ARBA00022490"/>
    </source>
</evidence>
<comment type="catalytic activity">
    <reaction evidence="8 9">
        <text>butanoate + ATP = butanoyl phosphate + ADP</text>
        <dbReference type="Rhea" id="RHEA:13585"/>
        <dbReference type="ChEBI" id="CHEBI:17968"/>
        <dbReference type="ChEBI" id="CHEBI:30616"/>
        <dbReference type="ChEBI" id="CHEBI:58079"/>
        <dbReference type="ChEBI" id="CHEBI:456216"/>
        <dbReference type="EC" id="2.7.2.7"/>
    </reaction>
</comment>
<keyword evidence="6 9" id="KW-0418">Kinase</keyword>
<dbReference type="Pfam" id="PF00871">
    <property type="entry name" value="Acetate_kinase"/>
    <property type="match status" value="1"/>
</dbReference>
<comment type="subcellular location">
    <subcellularLocation>
        <location evidence="1 9">Cytoplasm</location>
    </subcellularLocation>
</comment>
<dbReference type="NCBIfam" id="NF002834">
    <property type="entry name" value="PRK03011.1-5"/>
    <property type="match status" value="1"/>
</dbReference>
<dbReference type="AlphaFoldDB" id="A0A2K9EWV4"/>
<evidence type="ECO:0000256" key="1">
    <source>
        <dbReference type="ARBA" id="ARBA00004496"/>
    </source>
</evidence>
<evidence type="ECO:0000313" key="11">
    <source>
        <dbReference type="EMBL" id="AUH35426.1"/>
    </source>
</evidence>
<gene>
    <name evidence="9 11" type="primary">buk</name>
    <name evidence="11" type="ORF">CUV01_13000</name>
</gene>
<dbReference type="PROSITE" id="PS01076">
    <property type="entry name" value="ACETATE_KINASE_2"/>
    <property type="match status" value="1"/>
</dbReference>
<dbReference type="Proteomes" id="UP000233742">
    <property type="component" value="Chromosome"/>
</dbReference>
<dbReference type="GO" id="GO:0008776">
    <property type="term" value="F:acetate kinase activity"/>
    <property type="evidence" value="ECO:0007669"/>
    <property type="project" value="TreeGrafter"/>
</dbReference>
<dbReference type="InterPro" id="IPR000890">
    <property type="entry name" value="Aliphatic_acid_kin_short-chain"/>
</dbReference>
<sequence length="370" mass="38572">MTRAALILTINPGTTTTRFGLFAPDAGAVTPVTEATIEHDEKAMASFAEIADQLEFRAQAIAEFLSTIPGGVTLGAVAGRGGMLSPVPAGVIAVNDALVAFALHTPVYRHASNLGAPLAQAIARQHGIPAFIVDPVSVDELPDVARVSGFPELPRFSFVHALNIRACGRRLADGLGKPFEGLNAVVAHMGAGVSIAAIKNGRIVESSNRMENSPFSPERAGGLPIMPLIELCYSGKYTHAELTRKLYGQGGVFAYLGTKDMRQVEARIAGGDAQAALVWEAMIYQFRKAIGAMAAVLDFQSDGIILTGGMAHSPCVVEALTAGCRALAPVHVYPGSHESEALAAGAARVMAGVETALNWPVVPGGERIAC</sequence>
<evidence type="ECO:0000256" key="5">
    <source>
        <dbReference type="ARBA" id="ARBA00022741"/>
    </source>
</evidence>
<reference evidence="11 12" key="1">
    <citation type="submission" date="2017-12" db="EMBL/GenBank/DDBJ databases">
        <authorList>
            <person name="Hurst M.R.H."/>
        </authorList>
    </citation>
    <scope>NUCLEOTIDE SEQUENCE [LARGE SCALE GENOMIC DNA]</scope>
    <source>
        <strain evidence="11 12">BM15</strain>
    </source>
</reference>
<dbReference type="SUPFAM" id="SSF53067">
    <property type="entry name" value="Actin-like ATPase domain"/>
    <property type="match status" value="2"/>
</dbReference>
<comment type="similarity">
    <text evidence="2 9 10">Belongs to the acetokinase family.</text>
</comment>
<keyword evidence="3 9" id="KW-0963">Cytoplasm</keyword>